<dbReference type="EC" id="6.1.1.16" evidence="4"/>
<dbReference type="PANTHER" id="PTHR10890">
    <property type="entry name" value="CYSTEINYL-TRNA SYNTHETASE"/>
    <property type="match status" value="1"/>
</dbReference>
<dbReference type="GO" id="GO:0046872">
    <property type="term" value="F:metal ion binding"/>
    <property type="evidence" value="ECO:0007669"/>
    <property type="project" value="UniProtKB-KW"/>
</dbReference>
<dbReference type="PRINTS" id="PR00983">
    <property type="entry name" value="TRNASYNTHCYS"/>
</dbReference>
<evidence type="ECO:0000256" key="7">
    <source>
        <dbReference type="ARBA" id="ARBA00022598"/>
    </source>
</evidence>
<dbReference type="InterPro" id="IPR032678">
    <property type="entry name" value="tRNA-synt_1_cat_dom"/>
</dbReference>
<feature type="domain" description="Cysteinyl-tRNA synthetase class Ia DALR" evidence="15">
    <location>
        <begin position="404"/>
        <end position="467"/>
    </location>
</feature>
<evidence type="ECO:0000256" key="3">
    <source>
        <dbReference type="ARBA" id="ARBA00005594"/>
    </source>
</evidence>
<dbReference type="GO" id="GO:0006423">
    <property type="term" value="P:cysteinyl-tRNA aminoacylation"/>
    <property type="evidence" value="ECO:0007669"/>
    <property type="project" value="InterPro"/>
</dbReference>
<evidence type="ECO:0000256" key="6">
    <source>
        <dbReference type="ARBA" id="ARBA00022490"/>
    </source>
</evidence>
<evidence type="ECO:0000256" key="14">
    <source>
        <dbReference type="ARBA" id="ARBA00031499"/>
    </source>
</evidence>
<dbReference type="GO" id="GO:0004817">
    <property type="term" value="F:cysteine-tRNA ligase activity"/>
    <property type="evidence" value="ECO:0007669"/>
    <property type="project" value="UniProtKB-EC"/>
</dbReference>
<keyword evidence="11" id="KW-0067">ATP-binding</keyword>
<dbReference type="InterPro" id="IPR056411">
    <property type="entry name" value="CysS_C"/>
</dbReference>
<keyword evidence="10" id="KW-0862">Zinc</keyword>
<keyword evidence="17" id="KW-1185">Reference proteome</keyword>
<evidence type="ECO:0000256" key="10">
    <source>
        <dbReference type="ARBA" id="ARBA00022833"/>
    </source>
</evidence>
<comment type="subcellular location">
    <subcellularLocation>
        <location evidence="2">Cytoplasm</location>
    </subcellularLocation>
</comment>
<evidence type="ECO:0000256" key="5">
    <source>
        <dbReference type="ARBA" id="ARBA00014738"/>
    </source>
</evidence>
<accession>A0A2V3J570</accession>
<dbReference type="Pfam" id="PF09190">
    <property type="entry name" value="DALR_2"/>
    <property type="match status" value="1"/>
</dbReference>
<dbReference type="SMART" id="SM00840">
    <property type="entry name" value="DALR_2"/>
    <property type="match status" value="1"/>
</dbReference>
<keyword evidence="13" id="KW-0030">Aminoacyl-tRNA synthetase</keyword>
<dbReference type="InterPro" id="IPR014729">
    <property type="entry name" value="Rossmann-like_a/b/a_fold"/>
</dbReference>
<dbReference type="FunFam" id="3.40.50.620:FF:000130">
    <property type="entry name" value="Cysteine--tRNA ligase"/>
    <property type="match status" value="1"/>
</dbReference>
<dbReference type="Pfam" id="PF23493">
    <property type="entry name" value="CysS_C"/>
    <property type="match status" value="1"/>
</dbReference>
<dbReference type="Pfam" id="PF01406">
    <property type="entry name" value="tRNA-synt_1e"/>
    <property type="match status" value="1"/>
</dbReference>
<gene>
    <name evidence="16" type="ORF">BWQ96_00584</name>
</gene>
<comment type="cofactor">
    <cofactor evidence="1">
        <name>Zn(2+)</name>
        <dbReference type="ChEBI" id="CHEBI:29105"/>
    </cofactor>
</comment>
<evidence type="ECO:0000256" key="4">
    <source>
        <dbReference type="ARBA" id="ARBA00012832"/>
    </source>
</evidence>
<evidence type="ECO:0000259" key="15">
    <source>
        <dbReference type="SMART" id="SM00840"/>
    </source>
</evidence>
<dbReference type="EMBL" id="NBIV01000004">
    <property type="protein sequence ID" value="PXF49514.1"/>
    <property type="molecule type" value="Genomic_DNA"/>
</dbReference>
<name>A0A2V3J570_9FLOR</name>
<dbReference type="PANTHER" id="PTHR10890:SF25">
    <property type="entry name" value="CYSTEINE--TRNA LIGASE, CHLOROPLASTIC_MITOCHONDRIAL"/>
    <property type="match status" value="1"/>
</dbReference>
<keyword evidence="7 16" id="KW-0436">Ligase</keyword>
<dbReference type="NCBIfam" id="TIGR00435">
    <property type="entry name" value="cysS"/>
    <property type="match status" value="1"/>
</dbReference>
<dbReference type="Proteomes" id="UP000247409">
    <property type="component" value="Unassembled WGS sequence"/>
</dbReference>
<sequence>MPGCIGSRVLQLTESRRHSYHTQRQIFRARVSVPHTKASSDEAVSVDSLGTESELVFFNSLTRQKEPFKTVEPGVVRFYSCGPTVYDYAHIGNFRAFLTYDVIKRWLIFKGYTVRHVMNLTDVDDKIIARVQREKCSAKELTDRYSNAFFDDLKLLNVIPADHYPRATQHIEHIETFVNGLKKRGYAYERQGSTYFSVSSFSDYGRLAQLDRRQCENASASDSDEYDKDDIRDFALWKTYKPEDGDVYWNNSLGKGRPGWHIECSCMAMEYLGSELDIHAGGIDLVFPHHENEIAQSEALTGKQFASFWLHNGFVNIDNEKMSKSLGNFRTLRDIVKNQDDARAFRYMVVTSQYRSALAFTDKCLKSARSTIKRLNALQKRLREAEGEGGKREMEEIVRSASENFVKGMDDDLNTPRAAAAMFSLVNSAEKMLKAGRIGKDAAMTALECLNDMDKLFGVFYTPELGLAGVSSEEAQDTEAPLQVVQLLEQRVEARKAKDFERADQIRDMIAASGFSVVDTPQGAKLQRVES</sequence>
<evidence type="ECO:0000256" key="13">
    <source>
        <dbReference type="ARBA" id="ARBA00023146"/>
    </source>
</evidence>
<keyword evidence="6" id="KW-0963">Cytoplasm</keyword>
<keyword evidence="8" id="KW-0479">Metal-binding</keyword>
<dbReference type="CDD" id="cd00672">
    <property type="entry name" value="CysRS_core"/>
    <property type="match status" value="1"/>
</dbReference>
<dbReference type="InterPro" id="IPR015803">
    <property type="entry name" value="Cys-tRNA-ligase"/>
</dbReference>
<evidence type="ECO:0000256" key="2">
    <source>
        <dbReference type="ARBA" id="ARBA00004496"/>
    </source>
</evidence>
<evidence type="ECO:0000313" key="17">
    <source>
        <dbReference type="Proteomes" id="UP000247409"/>
    </source>
</evidence>
<keyword evidence="9" id="KW-0547">Nucleotide-binding</keyword>
<dbReference type="InterPro" id="IPR015273">
    <property type="entry name" value="Cys-tRNA-synt_Ia_DALR"/>
</dbReference>
<dbReference type="GO" id="GO:0005737">
    <property type="term" value="C:cytoplasm"/>
    <property type="evidence" value="ECO:0007669"/>
    <property type="project" value="UniProtKB-SubCell"/>
</dbReference>
<evidence type="ECO:0000256" key="12">
    <source>
        <dbReference type="ARBA" id="ARBA00022917"/>
    </source>
</evidence>
<dbReference type="GO" id="GO:0005524">
    <property type="term" value="F:ATP binding"/>
    <property type="evidence" value="ECO:0007669"/>
    <property type="project" value="UniProtKB-KW"/>
</dbReference>
<dbReference type="InterPro" id="IPR024909">
    <property type="entry name" value="Cys-tRNA/MSH_ligase"/>
</dbReference>
<protein>
    <recommendedName>
        <fullName evidence="5">Cysteine--tRNA ligase</fullName>
        <ecNumber evidence="4">6.1.1.16</ecNumber>
    </recommendedName>
    <alternativeName>
        <fullName evidence="14">Cysteinyl-tRNA synthetase</fullName>
    </alternativeName>
</protein>
<dbReference type="OrthoDB" id="438179at2759"/>
<dbReference type="Gene3D" id="3.40.50.620">
    <property type="entry name" value="HUPs"/>
    <property type="match status" value="1"/>
</dbReference>
<evidence type="ECO:0000313" key="16">
    <source>
        <dbReference type="EMBL" id="PXF49514.1"/>
    </source>
</evidence>
<dbReference type="SUPFAM" id="SSF52374">
    <property type="entry name" value="Nucleotidylyl transferase"/>
    <property type="match status" value="1"/>
</dbReference>
<comment type="similarity">
    <text evidence="3">Belongs to the class-I aminoacyl-tRNA synthetase family.</text>
</comment>
<reference evidence="16 17" key="1">
    <citation type="journal article" date="2018" name="Mol. Biol. Evol.">
        <title>Analysis of the draft genome of the red seaweed Gracilariopsis chorda provides insights into genome size evolution in Rhodophyta.</title>
        <authorList>
            <person name="Lee J."/>
            <person name="Yang E.C."/>
            <person name="Graf L."/>
            <person name="Yang J.H."/>
            <person name="Qiu H."/>
            <person name="Zel Zion U."/>
            <person name="Chan C.X."/>
            <person name="Stephens T.G."/>
            <person name="Weber A.P.M."/>
            <person name="Boo G.H."/>
            <person name="Boo S.M."/>
            <person name="Kim K.M."/>
            <person name="Shin Y."/>
            <person name="Jung M."/>
            <person name="Lee S.J."/>
            <person name="Yim H.S."/>
            <person name="Lee J.H."/>
            <person name="Bhattacharya D."/>
            <person name="Yoon H.S."/>
        </authorList>
    </citation>
    <scope>NUCLEOTIDE SEQUENCE [LARGE SCALE GENOMIC DNA]</scope>
    <source>
        <strain evidence="16 17">SKKU-2015</strain>
        <tissue evidence="16">Whole body</tissue>
    </source>
</reference>
<comment type="caution">
    <text evidence="16">The sequence shown here is derived from an EMBL/GenBank/DDBJ whole genome shotgun (WGS) entry which is preliminary data.</text>
</comment>
<dbReference type="SUPFAM" id="SSF47323">
    <property type="entry name" value="Anticodon-binding domain of a subclass of class I aminoacyl-tRNA synthetases"/>
    <property type="match status" value="1"/>
</dbReference>
<keyword evidence="12" id="KW-0648">Protein biosynthesis</keyword>
<evidence type="ECO:0000256" key="8">
    <source>
        <dbReference type="ARBA" id="ARBA00022723"/>
    </source>
</evidence>
<evidence type="ECO:0000256" key="1">
    <source>
        <dbReference type="ARBA" id="ARBA00001947"/>
    </source>
</evidence>
<dbReference type="STRING" id="448386.A0A2V3J570"/>
<dbReference type="Gene3D" id="1.20.120.1910">
    <property type="entry name" value="Cysteine-tRNA ligase, C-terminal anti-codon recognition domain"/>
    <property type="match status" value="1"/>
</dbReference>
<proteinExistence type="inferred from homology"/>
<dbReference type="InterPro" id="IPR009080">
    <property type="entry name" value="tRNAsynth_Ia_anticodon-bd"/>
</dbReference>
<organism evidence="16 17">
    <name type="scientific">Gracilariopsis chorda</name>
    <dbReference type="NCBI Taxonomy" id="448386"/>
    <lineage>
        <taxon>Eukaryota</taxon>
        <taxon>Rhodophyta</taxon>
        <taxon>Florideophyceae</taxon>
        <taxon>Rhodymeniophycidae</taxon>
        <taxon>Gracilariales</taxon>
        <taxon>Gracilariaceae</taxon>
        <taxon>Gracilariopsis</taxon>
    </lineage>
</organism>
<dbReference type="HAMAP" id="MF_00041">
    <property type="entry name" value="Cys_tRNA_synth"/>
    <property type="match status" value="1"/>
</dbReference>
<dbReference type="AlphaFoldDB" id="A0A2V3J570"/>
<evidence type="ECO:0000256" key="9">
    <source>
        <dbReference type="ARBA" id="ARBA00022741"/>
    </source>
</evidence>
<evidence type="ECO:0000256" key="11">
    <source>
        <dbReference type="ARBA" id="ARBA00022840"/>
    </source>
</evidence>